<keyword evidence="3" id="KW-0732">Signal</keyword>
<evidence type="ECO:0000256" key="3">
    <source>
        <dbReference type="SAM" id="SignalP"/>
    </source>
</evidence>
<accession>A0A6J1MLY4</accession>
<keyword evidence="2" id="KW-0812">Transmembrane</keyword>
<sequence>MHFYYCFFALIFTVLKNSATDRNTELVYPECGLIRPSPSSIGLVFFVIINNTSNKTNYDIEVTPDECCLEIGDKVDCDSLQIIGGCKDHVSRGKTKLIKVVAPTLSQYNRKGNCAVYVDSKSGIGKNKRDAININFDTRSYNNKFYNYKDCKHEDDDPFNDCKPVNCDTRYNGVKPHFSRKAKRCVAVPPCVKEYDYEYDYPSVIYNPQTNQCIEESIVDGDLEHVKTFNKDCGNKRKHKDVLIINKFNPNKTSFLPNDILIDDIETTTIKKLKKTTINKLQALNLKAQHKSIINSYKDTDRIKSFLNKYFVDSYWTSITLVLVIVAQCLLICTMIYYLQQTCNCCKQKKNVRKFFNYRQDASVTTPLIHTSNIDTETTEFQHLSESSNNADQKVKCYKACQLEKTNAKKSMSDDILSKLLNGRDWKKNKSQAKTELDNVEETIKHFPESNQVHNVPKHVGKIINETKVILENEKDNNVMFKKQTTYVKEDNHTDNDRNDQGSEENISSEKEIQCHSYNRFHTDIAEYRAGLATNTGILKDDKSRKGTSNSSEKGAQAYFSNDSIDDFLSERGVIYLAGENMTKYTFSSGSNELRPSLTSSATSKTSKNFVKNVLSLLNKRSKQGPSSDPGQKKDIDLELLHMSRASVYSSTNGSDCVKNFKRKDSRTSY</sequence>
<organism evidence="4 5">
    <name type="scientific">Bicyclus anynana</name>
    <name type="common">Squinting bush brown butterfly</name>
    <dbReference type="NCBI Taxonomy" id="110368"/>
    <lineage>
        <taxon>Eukaryota</taxon>
        <taxon>Metazoa</taxon>
        <taxon>Ecdysozoa</taxon>
        <taxon>Arthropoda</taxon>
        <taxon>Hexapoda</taxon>
        <taxon>Insecta</taxon>
        <taxon>Pterygota</taxon>
        <taxon>Neoptera</taxon>
        <taxon>Endopterygota</taxon>
        <taxon>Lepidoptera</taxon>
        <taxon>Glossata</taxon>
        <taxon>Ditrysia</taxon>
        <taxon>Papilionoidea</taxon>
        <taxon>Nymphalidae</taxon>
        <taxon>Satyrinae</taxon>
        <taxon>Satyrini</taxon>
        <taxon>Mycalesina</taxon>
        <taxon>Bicyclus</taxon>
    </lineage>
</organism>
<proteinExistence type="predicted"/>
<keyword evidence="4" id="KW-1185">Reference proteome</keyword>
<keyword evidence="2" id="KW-0472">Membrane</keyword>
<feature type="signal peptide" evidence="3">
    <location>
        <begin position="1"/>
        <end position="19"/>
    </location>
</feature>
<dbReference type="AlphaFoldDB" id="A0A6J1MLY4"/>
<feature type="compositionally biased region" description="Basic and acidic residues" evidence="1">
    <location>
        <begin position="488"/>
        <end position="501"/>
    </location>
</feature>
<evidence type="ECO:0000313" key="4">
    <source>
        <dbReference type="Proteomes" id="UP001652582"/>
    </source>
</evidence>
<dbReference type="OrthoDB" id="5977855at2759"/>
<feature type="chain" id="PRO_5046257179" evidence="3">
    <location>
        <begin position="20"/>
        <end position="670"/>
    </location>
</feature>
<evidence type="ECO:0000256" key="1">
    <source>
        <dbReference type="SAM" id="MobiDB-lite"/>
    </source>
</evidence>
<feature type="transmembrane region" description="Helical" evidence="2">
    <location>
        <begin position="315"/>
        <end position="339"/>
    </location>
</feature>
<keyword evidence="2" id="KW-1133">Transmembrane helix</keyword>
<evidence type="ECO:0000256" key="2">
    <source>
        <dbReference type="SAM" id="Phobius"/>
    </source>
</evidence>
<dbReference type="RefSeq" id="XP_023933767.2">
    <property type="nucleotide sequence ID" value="XM_024077999.2"/>
</dbReference>
<dbReference type="KEGG" id="bany:112042825"/>
<dbReference type="GeneID" id="112042825"/>
<protein>
    <submittedName>
        <fullName evidence="5">Uncharacterized protein LOC112042825</fullName>
    </submittedName>
</protein>
<feature type="region of interest" description="Disordered" evidence="1">
    <location>
        <begin position="487"/>
        <end position="514"/>
    </location>
</feature>
<evidence type="ECO:0000313" key="5">
    <source>
        <dbReference type="RefSeq" id="XP_023933767.2"/>
    </source>
</evidence>
<reference evidence="5" key="1">
    <citation type="submission" date="2025-08" db="UniProtKB">
        <authorList>
            <consortium name="RefSeq"/>
        </authorList>
    </citation>
    <scope>IDENTIFICATION</scope>
</reference>
<name>A0A6J1MLY4_BICAN</name>
<dbReference type="Proteomes" id="UP001652582">
    <property type="component" value="Chromosome 8"/>
</dbReference>
<gene>
    <name evidence="5" type="primary">LOC112042825</name>
</gene>